<feature type="region of interest" description="Disordered" evidence="1">
    <location>
        <begin position="1"/>
        <end position="24"/>
    </location>
</feature>
<evidence type="ECO:0000313" key="2">
    <source>
        <dbReference type="EMBL" id="RRT75133.1"/>
    </source>
</evidence>
<evidence type="ECO:0000256" key="1">
    <source>
        <dbReference type="SAM" id="MobiDB-lite"/>
    </source>
</evidence>
<comment type="caution">
    <text evidence="2">The sequence shown here is derived from an EMBL/GenBank/DDBJ whole genome shotgun (WGS) entry which is preliminary data.</text>
</comment>
<reference evidence="2 3" key="1">
    <citation type="journal article" date="2014" name="Agronomy (Basel)">
        <title>A Draft Genome Sequence for Ensete ventricosum, the Drought-Tolerant Tree Against Hunger.</title>
        <authorList>
            <person name="Harrison J."/>
            <person name="Moore K.A."/>
            <person name="Paszkiewicz K."/>
            <person name="Jones T."/>
            <person name="Grant M."/>
            <person name="Ambacheew D."/>
            <person name="Muzemil S."/>
            <person name="Studholme D.J."/>
        </authorList>
    </citation>
    <scope>NUCLEOTIDE SEQUENCE [LARGE SCALE GENOMIC DNA]</scope>
</reference>
<gene>
    <name evidence="2" type="ORF">B296_00002390</name>
</gene>
<sequence>MNLRGSDDARRLSLGIGPSSDEAVGPRREFARRFAKGIGKLAGNTLGVHWKKTKKTYRKNAGGYRIGGIFTIFGCVQKLQSTPTHLQSRHLRLLYRWNHRTTSHSERFIRYLLLPFLHHATILSNRIYESQRRILPANLQP</sequence>
<accession>A0A427AFW3</accession>
<name>A0A427AFW3_ENSVE</name>
<dbReference type="EMBL" id="AMZH03002572">
    <property type="protein sequence ID" value="RRT75133.1"/>
    <property type="molecule type" value="Genomic_DNA"/>
</dbReference>
<feature type="compositionally biased region" description="Basic and acidic residues" evidence="1">
    <location>
        <begin position="1"/>
        <end position="11"/>
    </location>
</feature>
<dbReference type="AlphaFoldDB" id="A0A427AFW3"/>
<dbReference type="Proteomes" id="UP000287651">
    <property type="component" value="Unassembled WGS sequence"/>
</dbReference>
<proteinExistence type="predicted"/>
<evidence type="ECO:0000313" key="3">
    <source>
        <dbReference type="Proteomes" id="UP000287651"/>
    </source>
</evidence>
<organism evidence="2 3">
    <name type="scientific">Ensete ventricosum</name>
    <name type="common">Abyssinian banana</name>
    <name type="synonym">Musa ensete</name>
    <dbReference type="NCBI Taxonomy" id="4639"/>
    <lineage>
        <taxon>Eukaryota</taxon>
        <taxon>Viridiplantae</taxon>
        <taxon>Streptophyta</taxon>
        <taxon>Embryophyta</taxon>
        <taxon>Tracheophyta</taxon>
        <taxon>Spermatophyta</taxon>
        <taxon>Magnoliopsida</taxon>
        <taxon>Liliopsida</taxon>
        <taxon>Zingiberales</taxon>
        <taxon>Musaceae</taxon>
        <taxon>Ensete</taxon>
    </lineage>
</organism>
<protein>
    <submittedName>
        <fullName evidence="2">Uncharacterized protein</fullName>
    </submittedName>
</protein>